<keyword evidence="2" id="KW-1185">Reference proteome</keyword>
<dbReference type="EMBL" id="JH930475">
    <property type="protein sequence ID" value="EKM52785.1"/>
    <property type="molecule type" value="Genomic_DNA"/>
</dbReference>
<dbReference type="GeneID" id="18917979"/>
<proteinExistence type="predicted"/>
<dbReference type="HOGENOM" id="CLU_180191_0_0_1"/>
<dbReference type="OrthoDB" id="3197992at2759"/>
<evidence type="ECO:0000313" key="2">
    <source>
        <dbReference type="Proteomes" id="UP000008370"/>
    </source>
</evidence>
<dbReference type="KEGG" id="pco:PHACADRAFT_261410"/>
<gene>
    <name evidence="1" type="ORF">PHACADRAFT_261410</name>
</gene>
<dbReference type="Proteomes" id="UP000008370">
    <property type="component" value="Unassembled WGS sequence"/>
</dbReference>
<dbReference type="AlphaFoldDB" id="K5W129"/>
<evidence type="ECO:0000313" key="1">
    <source>
        <dbReference type="EMBL" id="EKM52785.1"/>
    </source>
</evidence>
<accession>K5W129</accession>
<reference evidence="1 2" key="1">
    <citation type="journal article" date="2012" name="BMC Genomics">
        <title>Comparative genomics of the white-rot fungi, Phanerochaete carnosa and P. chrysosporium, to elucidate the genetic basis of the distinct wood types they colonize.</title>
        <authorList>
            <person name="Suzuki H."/>
            <person name="MacDonald J."/>
            <person name="Syed K."/>
            <person name="Salamov A."/>
            <person name="Hori C."/>
            <person name="Aerts A."/>
            <person name="Henrissat B."/>
            <person name="Wiebenga A."/>
            <person name="vanKuyk P.A."/>
            <person name="Barry K."/>
            <person name="Lindquist E."/>
            <person name="LaButti K."/>
            <person name="Lapidus A."/>
            <person name="Lucas S."/>
            <person name="Coutinho P."/>
            <person name="Gong Y."/>
            <person name="Samejima M."/>
            <person name="Mahadevan R."/>
            <person name="Abou-Zaid M."/>
            <person name="de Vries R.P."/>
            <person name="Igarashi K."/>
            <person name="Yadav J.S."/>
            <person name="Grigoriev I.V."/>
            <person name="Master E.R."/>
        </authorList>
    </citation>
    <scope>NUCLEOTIDE SEQUENCE [LARGE SCALE GENOMIC DNA]</scope>
    <source>
        <strain evidence="1 2">HHB-10118-sp</strain>
    </source>
</reference>
<protein>
    <submittedName>
        <fullName evidence="1">Uncharacterized protein</fullName>
    </submittedName>
</protein>
<organism evidence="1 2">
    <name type="scientific">Phanerochaete carnosa (strain HHB-10118-sp)</name>
    <name type="common">White-rot fungus</name>
    <name type="synonym">Peniophora carnosa</name>
    <dbReference type="NCBI Taxonomy" id="650164"/>
    <lineage>
        <taxon>Eukaryota</taxon>
        <taxon>Fungi</taxon>
        <taxon>Dikarya</taxon>
        <taxon>Basidiomycota</taxon>
        <taxon>Agaricomycotina</taxon>
        <taxon>Agaricomycetes</taxon>
        <taxon>Polyporales</taxon>
        <taxon>Phanerochaetaceae</taxon>
        <taxon>Phanerochaete</taxon>
    </lineage>
</organism>
<dbReference type="InParanoid" id="K5W129"/>
<name>K5W129_PHACS</name>
<sequence>MCEHEVVGDYYRGCQHFHGRYYTGEVKDCKAENCKTSSNHVHKTVRRCDCPTVMTELRRVQNMIQMPHEDCAPAFPRR</sequence>
<dbReference type="RefSeq" id="XP_007399117.1">
    <property type="nucleotide sequence ID" value="XM_007399055.1"/>
</dbReference>